<sequence length="63" mass="7252">MTAEILLSRLNSEKTMLFSIHFIQVHCMTNRIFYDKRRFDSVGPKPSGSETDAGSVMRWLKSS</sequence>
<protein>
    <submittedName>
        <fullName evidence="1">Uncharacterized protein</fullName>
    </submittedName>
</protein>
<dbReference type="KEGG" id="ptl:AOT13_11850"/>
<dbReference type="AlphaFoldDB" id="A0AAN0YQH5"/>
<gene>
    <name evidence="1" type="ORF">BCV53_11860</name>
</gene>
<accession>A0AAN0YQH5</accession>
<proteinExistence type="predicted"/>
<dbReference type="EMBL" id="CP016622">
    <property type="protein sequence ID" value="ANZ30729.1"/>
    <property type="molecule type" value="Genomic_DNA"/>
</dbReference>
<evidence type="ECO:0000313" key="2">
    <source>
        <dbReference type="Proteomes" id="UP000093052"/>
    </source>
</evidence>
<evidence type="ECO:0000313" key="1">
    <source>
        <dbReference type="EMBL" id="ANZ30729.1"/>
    </source>
</evidence>
<name>A0AAN0YQH5_PARTM</name>
<keyword evidence="2" id="KW-1185">Reference proteome</keyword>
<dbReference type="Proteomes" id="UP000093052">
    <property type="component" value="Chromosome"/>
</dbReference>
<reference evidence="2" key="1">
    <citation type="journal article" date="2016" name="Genome Announc.">
        <title>Complete Genome Sequence of Geobacillus thermoglucosidasius NCIMB 11955, the Progenitor of a Bioethanol Production Strain.</title>
        <authorList>
            <person name="Sheng L."/>
            <person name="Zhang Y."/>
            <person name="Minton N.P."/>
        </authorList>
    </citation>
    <scope>NUCLEOTIDE SEQUENCE [LARGE SCALE GENOMIC DNA]</scope>
    <source>
        <strain evidence="2">NCIMB 11955</strain>
    </source>
</reference>
<organism evidence="1 2">
    <name type="scientific">Parageobacillus thermoglucosidasius</name>
    <name type="common">Geobacillus thermoglucosidasius</name>
    <dbReference type="NCBI Taxonomy" id="1426"/>
    <lineage>
        <taxon>Bacteria</taxon>
        <taxon>Bacillati</taxon>
        <taxon>Bacillota</taxon>
        <taxon>Bacilli</taxon>
        <taxon>Bacillales</taxon>
        <taxon>Anoxybacillaceae</taxon>
        <taxon>Parageobacillus</taxon>
    </lineage>
</organism>